<evidence type="ECO:0000256" key="1">
    <source>
        <dbReference type="ARBA" id="ARBA00006817"/>
    </source>
</evidence>
<dbReference type="InterPro" id="IPR013538">
    <property type="entry name" value="ASHA1/2-like_C"/>
</dbReference>
<reference evidence="4" key="1">
    <citation type="submission" date="2017-02" db="EMBL/GenBank/DDBJ databases">
        <authorList>
            <person name="Varghese N."/>
            <person name="Submissions S."/>
        </authorList>
    </citation>
    <scope>NUCLEOTIDE SEQUENCE [LARGE SCALE GENOMIC DNA]</scope>
    <source>
        <strain evidence="4">VKM Ac-2052</strain>
    </source>
</reference>
<accession>A0A1T4XUK7</accession>
<gene>
    <name evidence="3" type="ORF">SAMN06295879_1641</name>
</gene>
<protein>
    <submittedName>
        <fullName evidence="3">Activator of Hsp90 ATPase homolog 1-like protein</fullName>
    </submittedName>
</protein>
<comment type="similarity">
    <text evidence="1">Belongs to the AHA1 family.</text>
</comment>
<feature type="domain" description="Activator of Hsp90 ATPase homologue 1/2-like C-terminal" evidence="2">
    <location>
        <begin position="12"/>
        <end position="141"/>
    </location>
</feature>
<dbReference type="Gene3D" id="3.30.530.20">
    <property type="match status" value="1"/>
</dbReference>
<dbReference type="RefSeq" id="WP_078714027.1">
    <property type="nucleotide sequence ID" value="NZ_FUYG01000004.1"/>
</dbReference>
<name>A0A1T4XUK7_9MICO</name>
<evidence type="ECO:0000313" key="3">
    <source>
        <dbReference type="EMBL" id="SKA93220.1"/>
    </source>
</evidence>
<dbReference type="Proteomes" id="UP000189735">
    <property type="component" value="Unassembled WGS sequence"/>
</dbReference>
<dbReference type="Pfam" id="PF08327">
    <property type="entry name" value="AHSA1"/>
    <property type="match status" value="1"/>
</dbReference>
<dbReference type="EMBL" id="FUYG01000004">
    <property type="protein sequence ID" value="SKA93220.1"/>
    <property type="molecule type" value="Genomic_DNA"/>
</dbReference>
<evidence type="ECO:0000259" key="2">
    <source>
        <dbReference type="Pfam" id="PF08327"/>
    </source>
</evidence>
<dbReference type="InterPro" id="IPR023393">
    <property type="entry name" value="START-like_dom_sf"/>
</dbReference>
<evidence type="ECO:0000313" key="4">
    <source>
        <dbReference type="Proteomes" id="UP000189735"/>
    </source>
</evidence>
<dbReference type="SUPFAM" id="SSF55961">
    <property type="entry name" value="Bet v1-like"/>
    <property type="match status" value="1"/>
</dbReference>
<sequence length="145" mass="15656">MAELSITRSFAATLQAVFDAWTDPEKFAVWFGTDGVDVPAETLSMDVRPGGSWNAVMKLPDDTSISWVGEYLEVDAPTHLVMTITDNPALDARGVITVDLAEVAGGTEMSMKQESPGFDQGQLDQTVIGYNAFFDVMSTLVAESE</sequence>
<dbReference type="CDD" id="cd07814">
    <property type="entry name" value="SRPBCC_CalC_Aha1-like"/>
    <property type="match status" value="1"/>
</dbReference>
<proteinExistence type="inferred from homology"/>
<organism evidence="3 4">
    <name type="scientific">Agreia bicolorata</name>
    <dbReference type="NCBI Taxonomy" id="110935"/>
    <lineage>
        <taxon>Bacteria</taxon>
        <taxon>Bacillati</taxon>
        <taxon>Actinomycetota</taxon>
        <taxon>Actinomycetes</taxon>
        <taxon>Micrococcales</taxon>
        <taxon>Microbacteriaceae</taxon>
        <taxon>Agreia</taxon>
    </lineage>
</organism>
<dbReference type="AlphaFoldDB" id="A0A1T4XUK7"/>